<dbReference type="PANTHER" id="PTHR31250:SF27">
    <property type="entry name" value="IQ DOMAIN-CONTAINING PROTEIN IQM5"/>
    <property type="match status" value="1"/>
</dbReference>
<dbReference type="InterPro" id="IPR044159">
    <property type="entry name" value="IQM"/>
</dbReference>
<comment type="subcellular location">
    <subcellularLocation>
        <location evidence="1">Cytoplasm</location>
    </subcellularLocation>
</comment>
<keyword evidence="5" id="KW-1185">Reference proteome</keyword>
<protein>
    <submittedName>
        <fullName evidence="4">Uncharacterized protein</fullName>
    </submittedName>
</protein>
<dbReference type="EMBL" id="JACHJN010000001">
    <property type="protein sequence ID" value="MBB5953815.1"/>
    <property type="molecule type" value="Genomic_DNA"/>
</dbReference>
<feature type="region of interest" description="Disordered" evidence="3">
    <location>
        <begin position="1"/>
        <end position="91"/>
    </location>
</feature>
<feature type="compositionally biased region" description="Basic and acidic residues" evidence="3">
    <location>
        <begin position="68"/>
        <end position="79"/>
    </location>
</feature>
<evidence type="ECO:0000256" key="3">
    <source>
        <dbReference type="SAM" id="MobiDB-lite"/>
    </source>
</evidence>
<comment type="caution">
    <text evidence="4">The sequence shown here is derived from an EMBL/GenBank/DDBJ whole genome shotgun (WGS) entry which is preliminary data.</text>
</comment>
<accession>A0A841CCS1</accession>
<dbReference type="GO" id="GO:0005737">
    <property type="term" value="C:cytoplasm"/>
    <property type="evidence" value="ECO:0007669"/>
    <property type="project" value="UniProtKB-SubCell"/>
</dbReference>
<dbReference type="PANTHER" id="PTHR31250">
    <property type="entry name" value="IQ DOMAIN-CONTAINING PROTEIN IQM3"/>
    <property type="match status" value="1"/>
</dbReference>
<sequence>MARRGGGGRGGSGGGGGNAGIFRPILQWLRRSTRGGSGGGGGTRPSGHHGRPNTPGPHTVPRYHRQKPMLDKYRHETDPNHPANPFPGRSVRRLSPQEREAHRVFVDPNGNLRRARDGSLYDTQSGTSAWGGQRAIFVMDGNGNMYASNHHAPGQFHHSSLAGGHPVAAAGELSVTNGRVNYATAASGHYQPGPEHMSNLAQEFSRNGIRPPIWDFQGPRPGGRPMFA</sequence>
<dbReference type="RefSeq" id="WP_184687594.1">
    <property type="nucleotide sequence ID" value="NZ_JACHJN010000001.1"/>
</dbReference>
<keyword evidence="2" id="KW-0963">Cytoplasm</keyword>
<gene>
    <name evidence="4" type="ORF">FHS29_000385</name>
</gene>
<evidence type="ECO:0000313" key="5">
    <source>
        <dbReference type="Proteomes" id="UP000547510"/>
    </source>
</evidence>
<evidence type="ECO:0000313" key="4">
    <source>
        <dbReference type="EMBL" id="MBB5953815.1"/>
    </source>
</evidence>
<evidence type="ECO:0000256" key="2">
    <source>
        <dbReference type="ARBA" id="ARBA00022490"/>
    </source>
</evidence>
<name>A0A841CCS1_9PSEU</name>
<organism evidence="4 5">
    <name type="scientific">Saccharothrix tamanrassetensis</name>
    <dbReference type="NCBI Taxonomy" id="1051531"/>
    <lineage>
        <taxon>Bacteria</taxon>
        <taxon>Bacillati</taxon>
        <taxon>Actinomycetota</taxon>
        <taxon>Actinomycetes</taxon>
        <taxon>Pseudonocardiales</taxon>
        <taxon>Pseudonocardiaceae</taxon>
        <taxon>Saccharothrix</taxon>
    </lineage>
</organism>
<dbReference type="AlphaFoldDB" id="A0A841CCS1"/>
<reference evidence="4 5" key="1">
    <citation type="submission" date="2020-08" db="EMBL/GenBank/DDBJ databases">
        <title>Genomic Encyclopedia of Type Strains, Phase III (KMG-III): the genomes of soil and plant-associated and newly described type strains.</title>
        <authorList>
            <person name="Whitman W."/>
        </authorList>
    </citation>
    <scope>NUCLEOTIDE SEQUENCE [LARGE SCALE GENOMIC DNA]</scope>
    <source>
        <strain evidence="4 5">CECT 8640</strain>
    </source>
</reference>
<evidence type="ECO:0000256" key="1">
    <source>
        <dbReference type="ARBA" id="ARBA00004496"/>
    </source>
</evidence>
<feature type="compositionally biased region" description="Gly residues" evidence="3">
    <location>
        <begin position="1"/>
        <end position="19"/>
    </location>
</feature>
<proteinExistence type="predicted"/>
<feature type="compositionally biased region" description="Gly residues" evidence="3">
    <location>
        <begin position="35"/>
        <end position="44"/>
    </location>
</feature>
<dbReference type="Proteomes" id="UP000547510">
    <property type="component" value="Unassembled WGS sequence"/>
</dbReference>